<evidence type="ECO:0008006" key="3">
    <source>
        <dbReference type="Google" id="ProtNLM"/>
    </source>
</evidence>
<keyword evidence="2" id="KW-1185">Reference proteome</keyword>
<accession>A0A2W1NNZ1</accession>
<evidence type="ECO:0000313" key="2">
    <source>
        <dbReference type="Proteomes" id="UP000249248"/>
    </source>
</evidence>
<evidence type="ECO:0000313" key="1">
    <source>
        <dbReference type="EMBL" id="PZE17352.1"/>
    </source>
</evidence>
<gene>
    <name evidence="1" type="ORF">DNU06_08765</name>
</gene>
<dbReference type="AlphaFoldDB" id="A0A2W1NNZ1"/>
<proteinExistence type="predicted"/>
<reference evidence="1 2" key="1">
    <citation type="submission" date="2018-06" db="EMBL/GenBank/DDBJ databases">
        <title>The draft genome sequence of Crocinitomix sp. SM1701.</title>
        <authorList>
            <person name="Zhang X."/>
        </authorList>
    </citation>
    <scope>NUCLEOTIDE SEQUENCE [LARGE SCALE GENOMIC DNA]</scope>
    <source>
        <strain evidence="1 2">SM1701</strain>
    </source>
</reference>
<organism evidence="1 2">
    <name type="scientific">Putridiphycobacter roseus</name>
    <dbReference type="NCBI Taxonomy" id="2219161"/>
    <lineage>
        <taxon>Bacteria</taxon>
        <taxon>Pseudomonadati</taxon>
        <taxon>Bacteroidota</taxon>
        <taxon>Flavobacteriia</taxon>
        <taxon>Flavobacteriales</taxon>
        <taxon>Crocinitomicaceae</taxon>
        <taxon>Putridiphycobacter</taxon>
    </lineage>
</organism>
<dbReference type="RefSeq" id="WP_111062877.1">
    <property type="nucleotide sequence ID" value="NZ_JBHUCU010000016.1"/>
</dbReference>
<name>A0A2W1NNZ1_9FLAO</name>
<dbReference type="Proteomes" id="UP000249248">
    <property type="component" value="Unassembled WGS sequence"/>
</dbReference>
<dbReference type="EMBL" id="QKSB01000004">
    <property type="protein sequence ID" value="PZE17352.1"/>
    <property type="molecule type" value="Genomic_DNA"/>
</dbReference>
<sequence length="134" mass="15964">MKKIIYENDKFEFSIIDNAIFRILLKPLTRILAADLVKNKAAFDPFFTKPKMPFIIIFDENMSVDEKVHEVFSSPERSYFKNYEAFVLKSLTHKLIAKNIDKIYPTQHERKFFNTEKDALLWIQEKLKSEELKV</sequence>
<protein>
    <recommendedName>
        <fullName evidence="3">STAS/SEC14 domain-containing protein</fullName>
    </recommendedName>
</protein>
<comment type="caution">
    <text evidence="1">The sequence shown here is derived from an EMBL/GenBank/DDBJ whole genome shotgun (WGS) entry which is preliminary data.</text>
</comment>